<gene>
    <name evidence="2" type="ORF">C0Q70_10713</name>
</gene>
<dbReference type="Proteomes" id="UP000245119">
    <property type="component" value="Linkage Group LG6"/>
</dbReference>
<evidence type="ECO:0000256" key="1">
    <source>
        <dbReference type="SAM" id="MobiDB-lite"/>
    </source>
</evidence>
<dbReference type="EMBL" id="PZQS01000006">
    <property type="protein sequence ID" value="PVD28129.1"/>
    <property type="molecule type" value="Genomic_DNA"/>
</dbReference>
<sequence>MEDESTNCCLDLYIETLENHTSGTNVQRSPLHVNENSNATFDIYSDLDMLDNLPEIGDSKHQQTHVVGFPASLSGRSSESLSNAKPDVPATSKKLSKESSLGQQLKESRQQLSVWQNKFKELEEKYITLNKNMLSLLLTARQEVEKKDSLIAKLRTNLGCKGSLETRTSDAAVNTDLSGPIGESTKGREGKKPEKRKESEEPKCRKY</sequence>
<protein>
    <submittedName>
        <fullName evidence="2">Uncharacterized protein</fullName>
    </submittedName>
</protein>
<accession>A0A2T7P3Y2</accession>
<feature type="compositionally biased region" description="Polar residues" evidence="1">
    <location>
        <begin position="98"/>
        <end position="107"/>
    </location>
</feature>
<comment type="caution">
    <text evidence="2">The sequence shown here is derived from an EMBL/GenBank/DDBJ whole genome shotgun (WGS) entry which is preliminary data.</text>
</comment>
<feature type="compositionally biased region" description="Basic and acidic residues" evidence="1">
    <location>
        <begin position="185"/>
        <end position="207"/>
    </location>
</feature>
<keyword evidence="3" id="KW-1185">Reference proteome</keyword>
<organism evidence="2 3">
    <name type="scientific">Pomacea canaliculata</name>
    <name type="common">Golden apple snail</name>
    <dbReference type="NCBI Taxonomy" id="400727"/>
    <lineage>
        <taxon>Eukaryota</taxon>
        <taxon>Metazoa</taxon>
        <taxon>Spiralia</taxon>
        <taxon>Lophotrochozoa</taxon>
        <taxon>Mollusca</taxon>
        <taxon>Gastropoda</taxon>
        <taxon>Caenogastropoda</taxon>
        <taxon>Architaenioglossa</taxon>
        <taxon>Ampullarioidea</taxon>
        <taxon>Ampullariidae</taxon>
        <taxon>Pomacea</taxon>
    </lineage>
</organism>
<dbReference type="AlphaFoldDB" id="A0A2T7P3Y2"/>
<evidence type="ECO:0000313" key="3">
    <source>
        <dbReference type="Proteomes" id="UP000245119"/>
    </source>
</evidence>
<feature type="compositionally biased region" description="Low complexity" evidence="1">
    <location>
        <begin position="72"/>
        <end position="82"/>
    </location>
</feature>
<feature type="region of interest" description="Disordered" evidence="1">
    <location>
        <begin position="166"/>
        <end position="207"/>
    </location>
</feature>
<name>A0A2T7P3Y2_POMCA</name>
<feature type="compositionally biased region" description="Polar residues" evidence="1">
    <location>
        <begin position="166"/>
        <end position="177"/>
    </location>
</feature>
<feature type="region of interest" description="Disordered" evidence="1">
    <location>
        <begin position="71"/>
        <end position="107"/>
    </location>
</feature>
<proteinExistence type="predicted"/>
<reference evidence="2 3" key="1">
    <citation type="submission" date="2018-04" db="EMBL/GenBank/DDBJ databases">
        <title>The genome of golden apple snail Pomacea canaliculata provides insight into stress tolerance and invasive adaptation.</title>
        <authorList>
            <person name="Liu C."/>
            <person name="Liu B."/>
            <person name="Ren Y."/>
            <person name="Zhang Y."/>
            <person name="Wang H."/>
            <person name="Li S."/>
            <person name="Jiang F."/>
            <person name="Yin L."/>
            <person name="Zhang G."/>
            <person name="Qian W."/>
            <person name="Fan W."/>
        </authorList>
    </citation>
    <scope>NUCLEOTIDE SEQUENCE [LARGE SCALE GENOMIC DNA]</scope>
    <source>
        <strain evidence="2">SZHN2017</strain>
        <tissue evidence="2">Muscle</tissue>
    </source>
</reference>
<evidence type="ECO:0000313" key="2">
    <source>
        <dbReference type="EMBL" id="PVD28129.1"/>
    </source>
</evidence>